<name>A0A5B9VTM0_9BACT</name>
<evidence type="ECO:0000313" key="2">
    <source>
        <dbReference type="Proteomes" id="UP000324233"/>
    </source>
</evidence>
<proteinExistence type="predicted"/>
<organism evidence="1 2">
    <name type="scientific">Aquisphaera giovannonii</name>
    <dbReference type="NCBI Taxonomy" id="406548"/>
    <lineage>
        <taxon>Bacteria</taxon>
        <taxon>Pseudomonadati</taxon>
        <taxon>Planctomycetota</taxon>
        <taxon>Planctomycetia</taxon>
        <taxon>Isosphaerales</taxon>
        <taxon>Isosphaeraceae</taxon>
        <taxon>Aquisphaera</taxon>
    </lineage>
</organism>
<dbReference type="Gene3D" id="3.30.70.1290">
    <property type="entry name" value="Transposase IS200-like"/>
    <property type="match status" value="1"/>
</dbReference>
<evidence type="ECO:0008006" key="3">
    <source>
        <dbReference type="Google" id="ProtNLM"/>
    </source>
</evidence>
<accession>A0A5B9VTM0</accession>
<dbReference type="KEGG" id="agv:OJF2_00970"/>
<dbReference type="GO" id="GO:0006313">
    <property type="term" value="P:DNA transposition"/>
    <property type="evidence" value="ECO:0007669"/>
    <property type="project" value="InterPro"/>
</dbReference>
<sequence length="112" mass="12801">MAVIRKAIKEPVGRKGVAYIAENAPDWLPRISRSRGDQTERLFWQAGGGYDRNVWEPKTLMSMIDYVHANPVRRGLVSRPSEWKWSSAGWFDGTTTCDLIPDRTLPEWMPPA</sequence>
<dbReference type="AlphaFoldDB" id="A0A5B9VTM0"/>
<evidence type="ECO:0000313" key="1">
    <source>
        <dbReference type="EMBL" id="QEH31632.1"/>
    </source>
</evidence>
<protein>
    <recommendedName>
        <fullName evidence="3">Transposase IS200-like domain-containing protein</fullName>
    </recommendedName>
</protein>
<reference evidence="1 2" key="1">
    <citation type="submission" date="2019-08" db="EMBL/GenBank/DDBJ databases">
        <title>Deep-cultivation of Planctomycetes and their phenomic and genomic characterization uncovers novel biology.</title>
        <authorList>
            <person name="Wiegand S."/>
            <person name="Jogler M."/>
            <person name="Boedeker C."/>
            <person name="Pinto D."/>
            <person name="Vollmers J."/>
            <person name="Rivas-Marin E."/>
            <person name="Kohn T."/>
            <person name="Peeters S.H."/>
            <person name="Heuer A."/>
            <person name="Rast P."/>
            <person name="Oberbeckmann S."/>
            <person name="Bunk B."/>
            <person name="Jeske O."/>
            <person name="Meyerdierks A."/>
            <person name="Storesund J.E."/>
            <person name="Kallscheuer N."/>
            <person name="Luecker S."/>
            <person name="Lage O.M."/>
            <person name="Pohl T."/>
            <person name="Merkel B.J."/>
            <person name="Hornburger P."/>
            <person name="Mueller R.-W."/>
            <person name="Bruemmer F."/>
            <person name="Labrenz M."/>
            <person name="Spormann A.M."/>
            <person name="Op den Camp H."/>
            <person name="Overmann J."/>
            <person name="Amann R."/>
            <person name="Jetten M.S.M."/>
            <person name="Mascher T."/>
            <person name="Medema M.H."/>
            <person name="Devos D.P."/>
            <person name="Kaster A.-K."/>
            <person name="Ovreas L."/>
            <person name="Rohde M."/>
            <person name="Galperin M.Y."/>
            <person name="Jogler C."/>
        </authorList>
    </citation>
    <scope>NUCLEOTIDE SEQUENCE [LARGE SCALE GENOMIC DNA]</scope>
    <source>
        <strain evidence="1 2">OJF2</strain>
    </source>
</reference>
<dbReference type="EMBL" id="CP042997">
    <property type="protein sequence ID" value="QEH31632.1"/>
    <property type="molecule type" value="Genomic_DNA"/>
</dbReference>
<gene>
    <name evidence="1" type="ORF">OJF2_00970</name>
</gene>
<dbReference type="RefSeq" id="WP_210420348.1">
    <property type="nucleotide sequence ID" value="NZ_CP042997.1"/>
</dbReference>
<dbReference type="GO" id="GO:0003677">
    <property type="term" value="F:DNA binding"/>
    <property type="evidence" value="ECO:0007669"/>
    <property type="project" value="InterPro"/>
</dbReference>
<dbReference type="InterPro" id="IPR036515">
    <property type="entry name" value="Transposase_17_sf"/>
</dbReference>
<dbReference type="GO" id="GO:0004803">
    <property type="term" value="F:transposase activity"/>
    <property type="evidence" value="ECO:0007669"/>
    <property type="project" value="InterPro"/>
</dbReference>
<dbReference type="Proteomes" id="UP000324233">
    <property type="component" value="Chromosome"/>
</dbReference>
<keyword evidence="2" id="KW-1185">Reference proteome</keyword>